<dbReference type="PANTHER" id="PTHR20854">
    <property type="entry name" value="INOSITOL MONOPHOSPHATASE"/>
    <property type="match status" value="1"/>
</dbReference>
<proteinExistence type="inferred from homology"/>
<dbReference type="Pfam" id="PF00459">
    <property type="entry name" value="Inositol_P"/>
    <property type="match status" value="1"/>
</dbReference>
<comment type="cofactor">
    <cofactor evidence="2 9 10">
        <name>Mg(2+)</name>
        <dbReference type="ChEBI" id="CHEBI:18420"/>
    </cofactor>
</comment>
<accession>A0A6J4QJ99</accession>
<name>A0A6J4QJ99_9ACTN</name>
<evidence type="ECO:0000256" key="1">
    <source>
        <dbReference type="ARBA" id="ARBA00001033"/>
    </source>
</evidence>
<dbReference type="InterPro" id="IPR020583">
    <property type="entry name" value="Inositol_monoP_metal-BS"/>
</dbReference>
<comment type="catalytic activity">
    <reaction evidence="1 10">
        <text>a myo-inositol phosphate + H2O = myo-inositol + phosphate</text>
        <dbReference type="Rhea" id="RHEA:24056"/>
        <dbReference type="ChEBI" id="CHEBI:15377"/>
        <dbReference type="ChEBI" id="CHEBI:17268"/>
        <dbReference type="ChEBI" id="CHEBI:43474"/>
        <dbReference type="ChEBI" id="CHEBI:84139"/>
        <dbReference type="EC" id="3.1.3.25"/>
    </reaction>
</comment>
<dbReference type="EMBL" id="CADCVE010000014">
    <property type="protein sequence ID" value="CAA9442265.1"/>
    <property type="molecule type" value="Genomic_DNA"/>
</dbReference>
<evidence type="ECO:0000256" key="4">
    <source>
        <dbReference type="ARBA" id="ARBA00022723"/>
    </source>
</evidence>
<keyword evidence="4 9" id="KW-0479">Metal-binding</keyword>
<protein>
    <recommendedName>
        <fullName evidence="10">Inositol-1-monophosphatase</fullName>
        <ecNumber evidence="10">3.1.3.25</ecNumber>
    </recommendedName>
</protein>
<dbReference type="InterPro" id="IPR033942">
    <property type="entry name" value="IMPase"/>
</dbReference>
<dbReference type="Gene3D" id="3.30.540.10">
    <property type="entry name" value="Fructose-1,6-Bisphosphatase, subunit A, domain 1"/>
    <property type="match status" value="1"/>
</dbReference>
<evidence type="ECO:0000256" key="9">
    <source>
        <dbReference type="PIRSR" id="PIRSR600760-2"/>
    </source>
</evidence>
<evidence type="ECO:0000256" key="10">
    <source>
        <dbReference type="RuleBase" id="RU364068"/>
    </source>
</evidence>
<gene>
    <name evidence="11" type="ORF">AVDCRST_MAG28-514</name>
</gene>
<comment type="similarity">
    <text evidence="10">Belongs to the inositol monophosphatase superfamily.</text>
</comment>
<organism evidence="11">
    <name type="scientific">uncultured Rubrobacteraceae bacterium</name>
    <dbReference type="NCBI Taxonomy" id="349277"/>
    <lineage>
        <taxon>Bacteria</taxon>
        <taxon>Bacillati</taxon>
        <taxon>Actinomycetota</taxon>
        <taxon>Rubrobacteria</taxon>
        <taxon>Rubrobacterales</taxon>
        <taxon>Rubrobacteraceae</taxon>
        <taxon>environmental samples</taxon>
    </lineage>
</organism>
<sequence length="265" mass="28179">MTKELETAIAAAKAAGEVARASFGRLQSVEHKGEAHLVVEADKRAEQKIKEVLGEAFPDYGILAEEGGETEGEGNARWIVDPIDGTTNYAHGVPFFVTSIALKRAGKVVLGVVHDPMRQETYAAERGNGATLNSESIRVSGTNDPAQALLGTSYPDKPEEMSVGLDLFGRFSNLGRGMRRLGSGALDLCYVAAGVLIVEEAGGEVTNYQGSKVDLEEGKQGLVASNTILHQSLVDITNQERVLQRAEIWGAEVKSVTLPAPAYAA</sequence>
<dbReference type="GO" id="GO:0004401">
    <property type="term" value="F:histidinol-phosphatase activity"/>
    <property type="evidence" value="ECO:0007669"/>
    <property type="project" value="UniProtKB-EC"/>
</dbReference>
<comment type="pathway">
    <text evidence="3">Amino-acid biosynthesis; L-histidine biosynthesis; L-histidine from 5-phospho-alpha-D-ribose 1-diphosphate: step 8/9.</text>
</comment>
<dbReference type="PANTHER" id="PTHR20854:SF4">
    <property type="entry name" value="INOSITOL-1-MONOPHOSPHATASE-RELATED"/>
    <property type="match status" value="1"/>
</dbReference>
<reference evidence="11" key="1">
    <citation type="submission" date="2020-02" db="EMBL/GenBank/DDBJ databases">
        <authorList>
            <person name="Meier V. D."/>
        </authorList>
    </citation>
    <scope>NUCLEOTIDE SEQUENCE</scope>
    <source>
        <strain evidence="11">AVDCRST_MAG28</strain>
    </source>
</reference>
<keyword evidence="6 9" id="KW-0460">Magnesium</keyword>
<dbReference type="PROSITE" id="PS00629">
    <property type="entry name" value="IMP_1"/>
    <property type="match status" value="1"/>
</dbReference>
<feature type="binding site" evidence="9">
    <location>
        <position position="81"/>
    </location>
    <ligand>
        <name>Mg(2+)</name>
        <dbReference type="ChEBI" id="CHEBI:18420"/>
        <label>1</label>
        <note>catalytic</note>
    </ligand>
</feature>
<comment type="catalytic activity">
    <reaction evidence="7">
        <text>L-histidinol phosphate + H2O = L-histidinol + phosphate</text>
        <dbReference type="Rhea" id="RHEA:14465"/>
        <dbReference type="ChEBI" id="CHEBI:15377"/>
        <dbReference type="ChEBI" id="CHEBI:43474"/>
        <dbReference type="ChEBI" id="CHEBI:57699"/>
        <dbReference type="ChEBI" id="CHEBI:57980"/>
        <dbReference type="EC" id="3.1.3.15"/>
    </reaction>
</comment>
<dbReference type="InterPro" id="IPR000760">
    <property type="entry name" value="Inositol_monophosphatase-like"/>
</dbReference>
<dbReference type="EC" id="3.1.3.25" evidence="10"/>
<keyword evidence="5 10" id="KW-0378">Hydrolase</keyword>
<evidence type="ECO:0000256" key="6">
    <source>
        <dbReference type="ARBA" id="ARBA00022842"/>
    </source>
</evidence>
<feature type="binding site" evidence="9">
    <location>
        <position position="65"/>
    </location>
    <ligand>
        <name>Mg(2+)</name>
        <dbReference type="ChEBI" id="CHEBI:18420"/>
        <label>1</label>
        <note>catalytic</note>
    </ligand>
</feature>
<evidence type="ECO:0000256" key="8">
    <source>
        <dbReference type="ARBA" id="ARBA00053547"/>
    </source>
</evidence>
<evidence type="ECO:0000256" key="5">
    <source>
        <dbReference type="ARBA" id="ARBA00022801"/>
    </source>
</evidence>
<dbReference type="GO" id="GO:0006020">
    <property type="term" value="P:inositol metabolic process"/>
    <property type="evidence" value="ECO:0007669"/>
    <property type="project" value="TreeGrafter"/>
</dbReference>
<dbReference type="SUPFAM" id="SSF56655">
    <property type="entry name" value="Carbohydrate phosphatase"/>
    <property type="match status" value="1"/>
</dbReference>
<evidence type="ECO:0000256" key="7">
    <source>
        <dbReference type="ARBA" id="ARBA00049158"/>
    </source>
</evidence>
<dbReference type="AlphaFoldDB" id="A0A6J4QJ99"/>
<evidence type="ECO:0000313" key="11">
    <source>
        <dbReference type="EMBL" id="CAA9442265.1"/>
    </source>
</evidence>
<dbReference type="FunFam" id="3.30.540.10:FF:000003">
    <property type="entry name" value="Inositol-1-monophosphatase"/>
    <property type="match status" value="1"/>
</dbReference>
<dbReference type="PRINTS" id="PR00377">
    <property type="entry name" value="IMPHPHTASES"/>
</dbReference>
<feature type="binding site" evidence="9">
    <location>
        <position position="84"/>
    </location>
    <ligand>
        <name>Mg(2+)</name>
        <dbReference type="ChEBI" id="CHEBI:18420"/>
        <label>1</label>
        <note>catalytic</note>
    </ligand>
</feature>
<dbReference type="GO" id="GO:0007165">
    <property type="term" value="P:signal transduction"/>
    <property type="evidence" value="ECO:0007669"/>
    <property type="project" value="TreeGrafter"/>
</dbReference>
<feature type="binding site" evidence="9">
    <location>
        <position position="83"/>
    </location>
    <ligand>
        <name>Mg(2+)</name>
        <dbReference type="ChEBI" id="CHEBI:18420"/>
        <label>1</label>
        <note>catalytic</note>
    </ligand>
</feature>
<dbReference type="GO" id="GO:0008934">
    <property type="term" value="F:inositol monophosphate 1-phosphatase activity"/>
    <property type="evidence" value="ECO:0007669"/>
    <property type="project" value="InterPro"/>
</dbReference>
<dbReference type="GO" id="GO:0046872">
    <property type="term" value="F:metal ion binding"/>
    <property type="evidence" value="ECO:0007669"/>
    <property type="project" value="UniProtKB-KW"/>
</dbReference>
<dbReference type="CDD" id="cd01639">
    <property type="entry name" value="IMPase"/>
    <property type="match status" value="1"/>
</dbReference>
<evidence type="ECO:0000256" key="2">
    <source>
        <dbReference type="ARBA" id="ARBA00001946"/>
    </source>
</evidence>
<dbReference type="Gene3D" id="3.40.190.80">
    <property type="match status" value="2"/>
</dbReference>
<comment type="function">
    <text evidence="8">Catalyzes the dephosphorylation of histidinol-phosphate to histidinol, the direct precursor of histidine.</text>
</comment>
<evidence type="ECO:0000256" key="3">
    <source>
        <dbReference type="ARBA" id="ARBA00004970"/>
    </source>
</evidence>